<dbReference type="CDD" id="cd22997">
    <property type="entry name" value="GT_LH"/>
    <property type="match status" value="1"/>
</dbReference>
<gene>
    <name evidence="4" type="ORF">LGLO00237_LOCUS15028</name>
</gene>
<feature type="chain" id="PRO_5030504784" description="PLOD1-3-like GT domain-containing protein" evidence="2">
    <location>
        <begin position="24"/>
        <end position="650"/>
    </location>
</feature>
<name>A0A7S4DQF2_9EUKA</name>
<dbReference type="Pfam" id="PF25342">
    <property type="entry name" value="GT_PLOD"/>
    <property type="match status" value="1"/>
</dbReference>
<feature type="signal peptide" evidence="2">
    <location>
        <begin position="1"/>
        <end position="23"/>
    </location>
</feature>
<proteinExistence type="predicted"/>
<feature type="transmembrane region" description="Helical" evidence="1">
    <location>
        <begin position="600"/>
        <end position="622"/>
    </location>
</feature>
<dbReference type="EMBL" id="HBIV01020867">
    <property type="protein sequence ID" value="CAE0663426.1"/>
    <property type="molecule type" value="Transcribed_RNA"/>
</dbReference>
<organism evidence="4">
    <name type="scientific">Lotharella globosa</name>
    <dbReference type="NCBI Taxonomy" id="91324"/>
    <lineage>
        <taxon>Eukaryota</taxon>
        <taxon>Sar</taxon>
        <taxon>Rhizaria</taxon>
        <taxon>Cercozoa</taxon>
        <taxon>Chlorarachniophyceae</taxon>
        <taxon>Lotharella</taxon>
    </lineage>
</organism>
<protein>
    <recommendedName>
        <fullName evidence="3">PLOD1-3-like GT domain-containing protein</fullName>
    </recommendedName>
</protein>
<keyword evidence="1" id="KW-0812">Transmembrane</keyword>
<reference evidence="4" key="1">
    <citation type="submission" date="2021-01" db="EMBL/GenBank/DDBJ databases">
        <authorList>
            <person name="Corre E."/>
            <person name="Pelletier E."/>
            <person name="Niang G."/>
            <person name="Scheremetjew M."/>
            <person name="Finn R."/>
            <person name="Kale V."/>
            <person name="Holt S."/>
            <person name="Cochrane G."/>
            <person name="Meng A."/>
            <person name="Brown T."/>
            <person name="Cohen L."/>
        </authorList>
    </citation>
    <scope>NUCLEOTIDE SEQUENCE</scope>
    <source>
        <strain evidence="4">CCCM811</strain>
    </source>
</reference>
<dbReference type="AlphaFoldDB" id="A0A7S4DQF2"/>
<accession>A0A7S4DQF2</accession>
<evidence type="ECO:0000256" key="2">
    <source>
        <dbReference type="SAM" id="SignalP"/>
    </source>
</evidence>
<keyword evidence="1" id="KW-1133">Transmembrane helix</keyword>
<evidence type="ECO:0000256" key="1">
    <source>
        <dbReference type="SAM" id="Phobius"/>
    </source>
</evidence>
<sequence length="650" mass="72802">MVPSEWARCVFAVSFIAQMSALAAYPQGKDMETTRAIEELMPICEGALNGTLEYCEGIRTTGFRVYLRKLAEQLPEYNSTAGDVSEWDSRCNYFKDAHDPPACVASAYFLVPFDLKQAPQPSTCTGESIEEKVTVTDNTTAPPSESSSLASDSYAFRAFTIETQVGGNRNAHCGVIRTAQAHGIAVDIVGKGVGRIYPSRKLKLMREHVLTIPPEERKNTILLFMDSRDVLIQTGTEGIINGLVKSGAKVLFNAEGNCFPFNYFPMNMILGKDTSIIPKNPVGRFDGFHICGHLFPEAPIPGGPRWLNSGAFVGYADAILDILDLTQELPSWFIDGYPGTDQGFFTQVYLSGKFGMKLDVCNDVFTAFAVHEAESENQIHSLWHLYARGPHRRQWNVLRAERSPEGDSLKVRWVNKRTDKIAPIIHLNGNLKNVYSGQRSHRMKSEYLSIKHGPCSIVRRMEATMFVGSGVGKSWPHGLDFREGDCNYNWEEMARRCAVANDTLELMLDKEKSGLGFWLEFSPVRTFTDLGPEEHRALAMASFAAGSVISPEKWERLVEGSSRHIPGRYESLVRFGLMEAEDFIATRIDGLKVYGDQISWPFALGIIVLQVVCLVVLCWTFLRPQWNKKGGSGQNWLLKRIRFSRQKEHP</sequence>
<evidence type="ECO:0000259" key="3">
    <source>
        <dbReference type="Pfam" id="PF25342"/>
    </source>
</evidence>
<feature type="domain" description="PLOD1-3-like GT" evidence="3">
    <location>
        <begin position="177"/>
        <end position="260"/>
    </location>
</feature>
<keyword evidence="1" id="KW-0472">Membrane</keyword>
<keyword evidence="2" id="KW-0732">Signal</keyword>
<dbReference type="InterPro" id="IPR057589">
    <property type="entry name" value="GT_PLOD"/>
</dbReference>
<evidence type="ECO:0000313" key="4">
    <source>
        <dbReference type="EMBL" id="CAE0663426.1"/>
    </source>
</evidence>